<organism evidence="2 3">
    <name type="scientific">Octopus sinensis</name>
    <name type="common">East Asian common octopus</name>
    <dbReference type="NCBI Taxonomy" id="2607531"/>
    <lineage>
        <taxon>Eukaryota</taxon>
        <taxon>Metazoa</taxon>
        <taxon>Spiralia</taxon>
        <taxon>Lophotrochozoa</taxon>
        <taxon>Mollusca</taxon>
        <taxon>Cephalopoda</taxon>
        <taxon>Coleoidea</taxon>
        <taxon>Octopodiformes</taxon>
        <taxon>Octopoda</taxon>
        <taxon>Incirrata</taxon>
        <taxon>Octopodidae</taxon>
        <taxon>Octopus</taxon>
    </lineage>
</organism>
<dbReference type="AlphaFoldDB" id="A0A6P7TCP7"/>
<dbReference type="Proteomes" id="UP000515154">
    <property type="component" value="Linkage group LG20"/>
</dbReference>
<feature type="region of interest" description="Disordered" evidence="1">
    <location>
        <begin position="1009"/>
        <end position="1036"/>
    </location>
</feature>
<keyword evidence="2" id="KW-1185">Reference proteome</keyword>
<evidence type="ECO:0000256" key="1">
    <source>
        <dbReference type="SAM" id="MobiDB-lite"/>
    </source>
</evidence>
<reference evidence="3" key="1">
    <citation type="submission" date="2025-08" db="UniProtKB">
        <authorList>
            <consortium name="RefSeq"/>
        </authorList>
    </citation>
    <scope>IDENTIFICATION</scope>
</reference>
<feature type="compositionally biased region" description="Low complexity" evidence="1">
    <location>
        <begin position="1117"/>
        <end position="1128"/>
    </location>
</feature>
<feature type="region of interest" description="Disordered" evidence="1">
    <location>
        <begin position="873"/>
        <end position="905"/>
    </location>
</feature>
<protein>
    <submittedName>
        <fullName evidence="3">Mucin-17-like isoform X1</fullName>
    </submittedName>
</protein>
<sequence length="1159" mass="127088">MATNMADVSDAATISGDYDGNVDVSSQSSAIADNKNENKKRKFNPLVAVRKFFKGNKKRSKLKDNEEISIVSMRAKSTSALHRQSVEDYDEEDDGGFLLSRRSLRKNKSRSEDSVLMEQHASKAGFLRKLAYSVEGIDKSLHMSRSGKLSGHGSQQSLNSSDSYEGFATPAKDLNSSICSYGDKQETPDNVHGIDLEAVAKTPSLNTDAAKFKISVRPKSRRGSRQHRRNFSSKISTTLPSLNEEQCIGQEFGDILQKSVSLEPNTSDEIETLDDIPSLKESNNDSSGLPIKYSEDKENKMLIPGITLSNKSLSQENFLTNSTVDIKDTVDLSLKLSPVPKSPVKLSLYDNVSPECTSSATNISSTHSVSPELSEAFNRIIKERNTTNADDSEKVSNNQIFELEKSSPEKEQEQSIEEISPIKFDFQAIKAASTPIFNLKKDINTNTKEVNIENENVSKDPLLELEESNPEKENEVKMSLEEISSININYQDVTEHSTVDSDLGEHCIKKESPNHDETSVSPEHSDNDLLKKKLYINSESDNKLSTNVEDSNDNLSKENAEYLMISESSISQDQILLDSSSNLSKIPYSESTSFDSNFVHQKELLSPKPRTKSQGSEENSITESLIPLWFQYDNSSILETPLTVPGKGILMGKRLQTENFSSHGSSEPAWVQMAKKKQAFHEKVDTNKELDQNDLPKEITASKSEGSKEVLMEKKLSIPKMHKEILNVNMKSPSALSEIATGTPTTTAVSVPPSTHSSVPHLSYKHCSATNTVKSIPISNASTNISPITITRTTSTVTTTTTISASTNISNTSISTGQPTDVLNKLSSVSQPPHKEKASTTNVSKCLTQKTLVQRPLSAEITGQQLSSSVKTFSQSKSSVQSSNTNMTRAMSVKELSPSSRDNDKVIQKNIPKRSKSIIDNQSNTSLKVAPVNNDANDLSVCQNNTNRLSALFEAKTSAQTCGVFKEKISPSVTKPTFGKTPVPVPPKKSASTITSNASNVTTATITTSSKETLPAQSSTIQKDVSSCRTDSQEGSIKEVPKKIGILNYLKPLESKIVSLKQKPSLEGSEQGETTPSWKSEINLKKKDVIEKPVKIEIVPKSEVSKASSVLEQSSSTDTNNEKNQTNTEKCKVEKCSDLNARKTSVLDIVKNFQKLQAT</sequence>
<feature type="compositionally biased region" description="Polar residues" evidence="1">
    <location>
        <begin position="152"/>
        <end position="163"/>
    </location>
</feature>
<feature type="compositionally biased region" description="Basic residues" evidence="1">
    <location>
        <begin position="214"/>
        <end position="231"/>
    </location>
</feature>
<accession>A0A6P7TCP7</accession>
<proteinExistence type="predicted"/>
<feature type="compositionally biased region" description="Polar residues" evidence="1">
    <location>
        <begin position="1105"/>
        <end position="1116"/>
    </location>
</feature>
<evidence type="ECO:0000313" key="3">
    <source>
        <dbReference type="RefSeq" id="XP_029648829.1"/>
    </source>
</evidence>
<dbReference type="RefSeq" id="XP_029648829.1">
    <property type="nucleotide sequence ID" value="XM_029792969.2"/>
</dbReference>
<feature type="region of interest" description="Disordered" evidence="1">
    <location>
        <begin position="1104"/>
        <end position="1130"/>
    </location>
</feature>
<feature type="region of interest" description="Disordered" evidence="1">
    <location>
        <begin position="143"/>
        <end position="166"/>
    </location>
</feature>
<feature type="region of interest" description="Disordered" evidence="1">
    <location>
        <begin position="210"/>
        <end position="236"/>
    </location>
</feature>
<evidence type="ECO:0000313" key="2">
    <source>
        <dbReference type="Proteomes" id="UP000515154"/>
    </source>
</evidence>
<feature type="region of interest" description="Disordered" evidence="1">
    <location>
        <begin position="270"/>
        <end position="292"/>
    </location>
</feature>
<feature type="region of interest" description="Disordered" evidence="1">
    <location>
        <begin position="1"/>
        <end position="40"/>
    </location>
</feature>
<name>A0A6P7TCP7_9MOLL</name>
<feature type="compositionally biased region" description="Polar residues" evidence="1">
    <location>
        <begin position="1011"/>
        <end position="1035"/>
    </location>
</feature>
<feature type="region of interest" description="Disordered" evidence="1">
    <location>
        <begin position="507"/>
        <end position="529"/>
    </location>
</feature>
<gene>
    <name evidence="3" type="primary">LOC115222650</name>
</gene>
<feature type="compositionally biased region" description="Low complexity" evidence="1">
    <location>
        <begin position="873"/>
        <end position="886"/>
    </location>
</feature>
<dbReference type="KEGG" id="osn:115222650"/>
<feature type="region of interest" description="Disordered" evidence="1">
    <location>
        <begin position="977"/>
        <end position="996"/>
    </location>
</feature>